<evidence type="ECO:0000313" key="4">
    <source>
        <dbReference type="Proteomes" id="UP001055156"/>
    </source>
</evidence>
<feature type="compositionally biased region" description="Pro residues" evidence="1">
    <location>
        <begin position="129"/>
        <end position="144"/>
    </location>
</feature>
<evidence type="ECO:0008006" key="5">
    <source>
        <dbReference type="Google" id="ProtNLM"/>
    </source>
</evidence>
<dbReference type="PROSITE" id="PS51257">
    <property type="entry name" value="PROKAR_LIPOPROTEIN"/>
    <property type="match status" value="1"/>
</dbReference>
<feature type="compositionally biased region" description="Low complexity" evidence="1">
    <location>
        <begin position="118"/>
        <end position="128"/>
    </location>
</feature>
<keyword evidence="4" id="KW-1185">Reference proteome</keyword>
<reference evidence="3" key="2">
    <citation type="submission" date="2021-08" db="EMBL/GenBank/DDBJ databases">
        <authorList>
            <person name="Tani A."/>
            <person name="Ola A."/>
            <person name="Ogura Y."/>
            <person name="Katsura K."/>
            <person name="Hayashi T."/>
        </authorList>
    </citation>
    <scope>NUCLEOTIDE SEQUENCE</scope>
    <source>
        <strain evidence="3">NBRC 15689</strain>
    </source>
</reference>
<sequence>MSPERPLARLLAAVIVMIAACLGVSAAQAHDGHVHQGHAHHPPVPAVASAPLAGSTLAAQETVTRAAPRFAEAALRDGREAGDDQPCGGQCCSRGMTCCHSALTPGLLVTGPAPTPSAPVAALQQAQPPGLPPEALPKPPRSLA</sequence>
<reference evidence="3" key="1">
    <citation type="journal article" date="2021" name="Front. Microbiol.">
        <title>Comprehensive Comparative Genomics and Phenotyping of Methylobacterium Species.</title>
        <authorList>
            <person name="Alessa O."/>
            <person name="Ogura Y."/>
            <person name="Fujitani Y."/>
            <person name="Takami H."/>
            <person name="Hayashi T."/>
            <person name="Sahin N."/>
            <person name="Tani A."/>
        </authorList>
    </citation>
    <scope>NUCLEOTIDE SEQUENCE</scope>
    <source>
        <strain evidence="3">NBRC 15689</strain>
    </source>
</reference>
<name>A0ABQ4T4B6_METOR</name>
<feature type="region of interest" description="Disordered" evidence="1">
    <location>
        <begin position="114"/>
        <end position="144"/>
    </location>
</feature>
<feature type="chain" id="PRO_5047440764" description="CopL family metal-binding regulatory protein" evidence="2">
    <location>
        <begin position="30"/>
        <end position="144"/>
    </location>
</feature>
<evidence type="ECO:0000313" key="3">
    <source>
        <dbReference type="EMBL" id="GJE25871.1"/>
    </source>
</evidence>
<evidence type="ECO:0000256" key="1">
    <source>
        <dbReference type="SAM" id="MobiDB-lite"/>
    </source>
</evidence>
<evidence type="ECO:0000256" key="2">
    <source>
        <dbReference type="SAM" id="SignalP"/>
    </source>
</evidence>
<accession>A0ABQ4T4B6</accession>
<dbReference type="EMBL" id="BPQV01000002">
    <property type="protein sequence ID" value="GJE25871.1"/>
    <property type="molecule type" value="Genomic_DNA"/>
</dbReference>
<organism evidence="3 4">
    <name type="scientific">Methylobacterium organophilum</name>
    <dbReference type="NCBI Taxonomy" id="410"/>
    <lineage>
        <taxon>Bacteria</taxon>
        <taxon>Pseudomonadati</taxon>
        <taxon>Pseudomonadota</taxon>
        <taxon>Alphaproteobacteria</taxon>
        <taxon>Hyphomicrobiales</taxon>
        <taxon>Methylobacteriaceae</taxon>
        <taxon>Methylobacterium</taxon>
    </lineage>
</organism>
<feature type="signal peptide" evidence="2">
    <location>
        <begin position="1"/>
        <end position="29"/>
    </location>
</feature>
<dbReference type="RefSeq" id="WP_238309830.1">
    <property type="nucleotide sequence ID" value="NZ_BPQV01000002.1"/>
</dbReference>
<gene>
    <name evidence="3" type="ORF">LKMONMHP_0714</name>
</gene>
<comment type="caution">
    <text evidence="3">The sequence shown here is derived from an EMBL/GenBank/DDBJ whole genome shotgun (WGS) entry which is preliminary data.</text>
</comment>
<proteinExistence type="predicted"/>
<dbReference type="Proteomes" id="UP001055156">
    <property type="component" value="Unassembled WGS sequence"/>
</dbReference>
<protein>
    <recommendedName>
        <fullName evidence="5">CopL family metal-binding regulatory protein</fullName>
    </recommendedName>
</protein>
<keyword evidence="2" id="KW-0732">Signal</keyword>